<evidence type="ECO:0000256" key="1">
    <source>
        <dbReference type="ARBA" id="ARBA00004474"/>
    </source>
</evidence>
<evidence type="ECO:0000313" key="5">
    <source>
        <dbReference type="EMBL" id="KAL3756098.1"/>
    </source>
</evidence>
<name>A0ABD3LZT2_9STRA</name>
<evidence type="ECO:0000256" key="2">
    <source>
        <dbReference type="ARBA" id="ARBA00022640"/>
    </source>
</evidence>
<evidence type="ECO:0000256" key="3">
    <source>
        <dbReference type="SAM" id="SignalP"/>
    </source>
</evidence>
<dbReference type="EMBL" id="JALLBG020000314">
    <property type="protein sequence ID" value="KAL3756098.1"/>
    <property type="molecule type" value="Genomic_DNA"/>
</dbReference>
<dbReference type="Pfam" id="PF04755">
    <property type="entry name" value="PAP_fibrillin"/>
    <property type="match status" value="1"/>
</dbReference>
<dbReference type="AlphaFoldDB" id="A0ABD3LZT2"/>
<feature type="chain" id="PRO_5044808545" description="Plastid lipid-associated protein/fibrillin conserved domain-containing protein" evidence="3">
    <location>
        <begin position="22"/>
        <end position="270"/>
    </location>
</feature>
<sequence length="270" mass="30370">MHFTNFLRLLILSFYITAATATSSLNSYTRASTQRRSQHSLPSPFLAFAASPPPPPPATWRTFLDSILPSLDNIIPSNKNNNIEDISSSQQRIELKRELVNACLSYYGRNSPSIRSQIESSIDKLTPYNPTLNSATSPLLQRKWVVLWTSEKEINFFLENGISSDIIQTLSDGEILENYIPFVKIGGGNGGFGVTGRISVDDETMTEDEEGKSSLIRTKFKFEKANLNLGRWGTYNFPPVGEGWFDTIYLDEDLRIDTNSRNDILICRAE</sequence>
<keyword evidence="2" id="KW-0934">Plastid</keyword>
<dbReference type="Proteomes" id="UP001530293">
    <property type="component" value="Unassembled WGS sequence"/>
</dbReference>
<gene>
    <name evidence="5" type="ORF">ACHAWU_009400</name>
</gene>
<comment type="subcellular location">
    <subcellularLocation>
        <location evidence="1">Plastid</location>
    </subcellularLocation>
</comment>
<feature type="domain" description="Plastid lipid-associated protein/fibrillin conserved" evidence="4">
    <location>
        <begin position="95"/>
        <end position="266"/>
    </location>
</feature>
<organism evidence="5 6">
    <name type="scientific">Discostella pseudostelligera</name>
    <dbReference type="NCBI Taxonomy" id="259834"/>
    <lineage>
        <taxon>Eukaryota</taxon>
        <taxon>Sar</taxon>
        <taxon>Stramenopiles</taxon>
        <taxon>Ochrophyta</taxon>
        <taxon>Bacillariophyta</taxon>
        <taxon>Coscinodiscophyceae</taxon>
        <taxon>Thalassiosirophycidae</taxon>
        <taxon>Stephanodiscales</taxon>
        <taxon>Stephanodiscaceae</taxon>
        <taxon>Discostella</taxon>
    </lineage>
</organism>
<evidence type="ECO:0000259" key="4">
    <source>
        <dbReference type="Pfam" id="PF04755"/>
    </source>
</evidence>
<comment type="caution">
    <text evidence="5">The sequence shown here is derived from an EMBL/GenBank/DDBJ whole genome shotgun (WGS) entry which is preliminary data.</text>
</comment>
<proteinExistence type="predicted"/>
<reference evidence="5 6" key="1">
    <citation type="submission" date="2024-10" db="EMBL/GenBank/DDBJ databases">
        <title>Updated reference genomes for cyclostephanoid diatoms.</title>
        <authorList>
            <person name="Roberts W.R."/>
            <person name="Alverson A.J."/>
        </authorList>
    </citation>
    <scope>NUCLEOTIDE SEQUENCE [LARGE SCALE GENOMIC DNA]</scope>
    <source>
        <strain evidence="5 6">AJA232-27</strain>
    </source>
</reference>
<dbReference type="GO" id="GO:0009536">
    <property type="term" value="C:plastid"/>
    <property type="evidence" value="ECO:0007669"/>
    <property type="project" value="UniProtKB-SubCell"/>
</dbReference>
<protein>
    <recommendedName>
        <fullName evidence="4">Plastid lipid-associated protein/fibrillin conserved domain-containing protein</fullName>
    </recommendedName>
</protein>
<dbReference type="InterPro" id="IPR006843">
    <property type="entry name" value="PAP/fibrillin_dom"/>
</dbReference>
<keyword evidence="6" id="KW-1185">Reference proteome</keyword>
<feature type="signal peptide" evidence="3">
    <location>
        <begin position="1"/>
        <end position="21"/>
    </location>
</feature>
<keyword evidence="3" id="KW-0732">Signal</keyword>
<accession>A0ABD3LZT2</accession>
<evidence type="ECO:0000313" key="6">
    <source>
        <dbReference type="Proteomes" id="UP001530293"/>
    </source>
</evidence>